<dbReference type="PANTHER" id="PTHR13360">
    <property type="entry name" value="ACTIVATING SIGNAL COINTEGRATOR 1 COMPLEX SUBUNIT 1"/>
    <property type="match status" value="1"/>
</dbReference>
<dbReference type="GO" id="GO:0006307">
    <property type="term" value="P:DNA alkylation repair"/>
    <property type="evidence" value="ECO:0007669"/>
    <property type="project" value="InterPro"/>
</dbReference>
<dbReference type="InterPro" id="IPR004087">
    <property type="entry name" value="KH_dom"/>
</dbReference>
<dbReference type="Gene3D" id="3.90.1140.10">
    <property type="entry name" value="Cyclic phosphodiesterase"/>
    <property type="match status" value="1"/>
</dbReference>
<protein>
    <submittedName>
        <fullName evidence="4">Blast:Uncharacterized protein C9orf114 homolog</fullName>
    </submittedName>
</protein>
<dbReference type="SUPFAM" id="SSF55144">
    <property type="entry name" value="LigT-like"/>
    <property type="match status" value="1"/>
</dbReference>
<evidence type="ECO:0000259" key="3">
    <source>
        <dbReference type="SMART" id="SM00322"/>
    </source>
</evidence>
<evidence type="ECO:0000256" key="1">
    <source>
        <dbReference type="PROSITE-ProRule" id="PRU00117"/>
    </source>
</evidence>
<feature type="region of interest" description="Disordered" evidence="2">
    <location>
        <begin position="30"/>
        <end position="60"/>
    </location>
</feature>
<dbReference type="OMA" id="CLAHFQT"/>
<dbReference type="PROSITE" id="PS50084">
    <property type="entry name" value="KH_TYPE_1"/>
    <property type="match status" value="1"/>
</dbReference>
<accession>A0A3B0JLV8</accession>
<dbReference type="InterPro" id="IPR009210">
    <property type="entry name" value="ASCC1"/>
</dbReference>
<dbReference type="PANTHER" id="PTHR13360:SF1">
    <property type="entry name" value="ACTIVATING SIGNAL COINTEGRATOR 1 COMPLEX SUBUNIT 1"/>
    <property type="match status" value="1"/>
</dbReference>
<dbReference type="GO" id="GO:0003723">
    <property type="term" value="F:RNA binding"/>
    <property type="evidence" value="ECO:0007669"/>
    <property type="project" value="UniProtKB-UniRule"/>
</dbReference>
<dbReference type="Gene3D" id="3.30.1370.10">
    <property type="entry name" value="K Homology domain, type 1"/>
    <property type="match status" value="1"/>
</dbReference>
<dbReference type="InterPro" id="IPR009097">
    <property type="entry name" value="Cyclic_Pdiesterase"/>
</dbReference>
<gene>
    <name evidence="4" type="ORF">DGUA_6G001134</name>
</gene>
<dbReference type="InterPro" id="IPR019510">
    <property type="entry name" value="AKAP7-like_phosphoesterase"/>
</dbReference>
<evidence type="ECO:0000313" key="5">
    <source>
        <dbReference type="Proteomes" id="UP000268350"/>
    </source>
</evidence>
<evidence type="ECO:0000256" key="2">
    <source>
        <dbReference type="SAM" id="MobiDB-lite"/>
    </source>
</evidence>
<dbReference type="Proteomes" id="UP000268350">
    <property type="component" value="Unassembled WGS sequence"/>
</dbReference>
<feature type="compositionally biased region" description="Acidic residues" evidence="2">
    <location>
        <begin position="49"/>
        <end position="60"/>
    </location>
</feature>
<reference evidence="5" key="1">
    <citation type="submission" date="2018-01" db="EMBL/GenBank/DDBJ databases">
        <authorList>
            <person name="Alioto T."/>
            <person name="Alioto T."/>
        </authorList>
    </citation>
    <scope>NUCLEOTIDE SEQUENCE [LARGE SCALE GENOMIC DNA]</scope>
</reference>
<dbReference type="EMBL" id="OUUW01000001">
    <property type="protein sequence ID" value="SPP73631.1"/>
    <property type="molecule type" value="Genomic_DNA"/>
</dbReference>
<feature type="domain" description="K Homology" evidence="3">
    <location>
        <begin position="73"/>
        <end position="142"/>
    </location>
</feature>
<organism evidence="4 5">
    <name type="scientific">Drosophila guanche</name>
    <name type="common">Fruit fly</name>
    <dbReference type="NCBI Taxonomy" id="7266"/>
    <lineage>
        <taxon>Eukaryota</taxon>
        <taxon>Metazoa</taxon>
        <taxon>Ecdysozoa</taxon>
        <taxon>Arthropoda</taxon>
        <taxon>Hexapoda</taxon>
        <taxon>Insecta</taxon>
        <taxon>Pterygota</taxon>
        <taxon>Neoptera</taxon>
        <taxon>Endopterygota</taxon>
        <taxon>Diptera</taxon>
        <taxon>Brachycera</taxon>
        <taxon>Muscomorpha</taxon>
        <taxon>Ephydroidea</taxon>
        <taxon>Drosophilidae</taxon>
        <taxon>Drosophila</taxon>
        <taxon>Sophophora</taxon>
    </lineage>
</organism>
<dbReference type="STRING" id="7266.A0A3B0JLV8"/>
<dbReference type="SMART" id="SM00322">
    <property type="entry name" value="KH"/>
    <property type="match status" value="1"/>
</dbReference>
<sequence length="354" mass="39943">MSREVLDYPIKRMSPNRRYRVNVVHEDFGGDKWNGGNKQGRPANKGYEEPDLYGEEDDEEDPAVAQIVENGADGYKLSFHVSKSFYGGLIGLKGQTKRRIEKETQSEMYIPRQHEESSNVTIVARDRSQVCAALRQIRSFVGSLRRKMRPTHFLAVPLNFGEVQNGFLELKKSILEAQFPGIGEELFISEICIHITLGVYVLLDENERKKALEELEFCRSILSDLTTPFEIKVKGLEIMNDDPSSSRILYGCVEAPELQKFADRCLAHFQTTGFAATDNNKRDSIKLHMTVLNNRYSKKANSAAKTPNSFDVRELLKQFGDFDFGTAQCSAVHLCALNSSGADSFYKISGSLKF</sequence>
<dbReference type="Pfam" id="PF10469">
    <property type="entry name" value="AKAP7_NLS"/>
    <property type="match status" value="1"/>
</dbReference>
<name>A0A3B0JLV8_DROGU</name>
<evidence type="ECO:0000313" key="4">
    <source>
        <dbReference type="EMBL" id="SPP73631.1"/>
    </source>
</evidence>
<dbReference type="InterPro" id="IPR004088">
    <property type="entry name" value="KH_dom_type_1"/>
</dbReference>
<keyword evidence="5" id="KW-1185">Reference proteome</keyword>
<dbReference type="OrthoDB" id="277832at2759"/>
<dbReference type="GO" id="GO:0005634">
    <property type="term" value="C:nucleus"/>
    <property type="evidence" value="ECO:0007669"/>
    <property type="project" value="TreeGrafter"/>
</dbReference>
<dbReference type="GO" id="GO:0006355">
    <property type="term" value="P:regulation of DNA-templated transcription"/>
    <property type="evidence" value="ECO:0007669"/>
    <property type="project" value="TreeGrafter"/>
</dbReference>
<proteinExistence type="predicted"/>
<dbReference type="AlphaFoldDB" id="A0A3B0JLV8"/>
<dbReference type="Pfam" id="PF00013">
    <property type="entry name" value="KH_1"/>
    <property type="match status" value="1"/>
</dbReference>
<dbReference type="InterPro" id="IPR036612">
    <property type="entry name" value="KH_dom_type_1_sf"/>
</dbReference>
<keyword evidence="1" id="KW-0694">RNA-binding</keyword>
<dbReference type="SUPFAM" id="SSF54791">
    <property type="entry name" value="Eukaryotic type KH-domain (KH-domain type I)"/>
    <property type="match status" value="1"/>
</dbReference>